<accession>A0ABD1Q5X7</accession>
<name>A0ABD1Q5X7_9LAMI</name>
<reference evidence="2" key="1">
    <citation type="submission" date="2024-07" db="EMBL/GenBank/DDBJ databases">
        <title>Two chromosome-level genome assemblies of Korean endemic species Abeliophyllum distichum and Forsythia ovata (Oleaceae).</title>
        <authorList>
            <person name="Jang H."/>
        </authorList>
    </citation>
    <scope>NUCLEOTIDE SEQUENCE [LARGE SCALE GENOMIC DNA]</scope>
</reference>
<sequence>MLKIKSLETEVENLWMREESYWKQQSRSDWLKDGDPNTKYFHANGNQTPDEYRVDRLAADSYRNYKLTAYNHLKEHGSSCPYGELYAEKWQKYIDFYTSPNFVERLTKNKVNWDKAKYLSVQGSKSFSTTRNDQRDSETQQWSGIIESLWTFHTFWYVDEHTIANEVLGERRRHIRGVGQVLKDSSPSMDSTTLSNTPSGTSNQFCKDALNYDPHFTMYDAQFPRMERTMACRTVNL</sequence>
<protein>
    <submittedName>
        <fullName evidence="1">Nuclear transcription factor Y subunit beta</fullName>
    </submittedName>
</protein>
<comment type="caution">
    <text evidence="1">The sequence shown here is derived from an EMBL/GenBank/DDBJ whole genome shotgun (WGS) entry which is preliminary data.</text>
</comment>
<keyword evidence="2" id="KW-1185">Reference proteome</keyword>
<gene>
    <name evidence="1" type="ORF">Adt_39144</name>
</gene>
<dbReference type="AlphaFoldDB" id="A0ABD1Q5X7"/>
<proteinExistence type="predicted"/>
<organism evidence="1 2">
    <name type="scientific">Abeliophyllum distichum</name>
    <dbReference type="NCBI Taxonomy" id="126358"/>
    <lineage>
        <taxon>Eukaryota</taxon>
        <taxon>Viridiplantae</taxon>
        <taxon>Streptophyta</taxon>
        <taxon>Embryophyta</taxon>
        <taxon>Tracheophyta</taxon>
        <taxon>Spermatophyta</taxon>
        <taxon>Magnoliopsida</taxon>
        <taxon>eudicotyledons</taxon>
        <taxon>Gunneridae</taxon>
        <taxon>Pentapetalae</taxon>
        <taxon>asterids</taxon>
        <taxon>lamiids</taxon>
        <taxon>Lamiales</taxon>
        <taxon>Oleaceae</taxon>
        <taxon>Forsythieae</taxon>
        <taxon>Abeliophyllum</taxon>
    </lineage>
</organism>
<dbReference type="Proteomes" id="UP001604336">
    <property type="component" value="Unassembled WGS sequence"/>
</dbReference>
<evidence type="ECO:0000313" key="1">
    <source>
        <dbReference type="EMBL" id="KAL2471008.1"/>
    </source>
</evidence>
<evidence type="ECO:0000313" key="2">
    <source>
        <dbReference type="Proteomes" id="UP001604336"/>
    </source>
</evidence>
<dbReference type="EMBL" id="JBFOLK010000012">
    <property type="protein sequence ID" value="KAL2471008.1"/>
    <property type="molecule type" value="Genomic_DNA"/>
</dbReference>